<proteinExistence type="predicted"/>
<dbReference type="InterPro" id="IPR001279">
    <property type="entry name" value="Metallo-B-lactamas"/>
</dbReference>
<dbReference type="InterPro" id="IPR044528">
    <property type="entry name" value="POD-like_MBL-fold"/>
</dbReference>
<dbReference type="GO" id="GO:0050313">
    <property type="term" value="F:sulfur dioxygenase activity"/>
    <property type="evidence" value="ECO:0007669"/>
    <property type="project" value="InterPro"/>
</dbReference>
<evidence type="ECO:0000313" key="3">
    <source>
        <dbReference type="EMBL" id="OIJ41334.1"/>
    </source>
</evidence>
<dbReference type="PROSITE" id="PS50206">
    <property type="entry name" value="RHODANESE_3"/>
    <property type="match status" value="2"/>
</dbReference>
<feature type="domain" description="Rhodanese" evidence="2">
    <location>
        <begin position="263"/>
        <end position="353"/>
    </location>
</feature>
<dbReference type="GO" id="GO:0006749">
    <property type="term" value="P:glutathione metabolic process"/>
    <property type="evidence" value="ECO:0007669"/>
    <property type="project" value="InterPro"/>
</dbReference>
<accession>A0A1S2N9J5</accession>
<dbReference type="InterPro" id="IPR036873">
    <property type="entry name" value="Rhodanese-like_dom_sf"/>
</dbReference>
<dbReference type="AlphaFoldDB" id="A0A1S2N9J5"/>
<dbReference type="Gene3D" id="3.40.250.10">
    <property type="entry name" value="Rhodanese-like domain"/>
    <property type="match status" value="2"/>
</dbReference>
<dbReference type="InterPro" id="IPR036866">
    <property type="entry name" value="RibonucZ/Hydroxyglut_hydro"/>
</dbReference>
<dbReference type="Proteomes" id="UP000180246">
    <property type="component" value="Unassembled WGS sequence"/>
</dbReference>
<keyword evidence="1" id="KW-0479">Metal-binding</keyword>
<evidence type="ECO:0000313" key="4">
    <source>
        <dbReference type="Proteomes" id="UP000180246"/>
    </source>
</evidence>
<dbReference type="SUPFAM" id="SSF52821">
    <property type="entry name" value="Rhodanese/Cell cycle control phosphatase"/>
    <property type="match status" value="2"/>
</dbReference>
<evidence type="ECO:0000256" key="1">
    <source>
        <dbReference type="ARBA" id="ARBA00022723"/>
    </source>
</evidence>
<organism evidence="3 4">
    <name type="scientific">Massilia timonae</name>
    <dbReference type="NCBI Taxonomy" id="47229"/>
    <lineage>
        <taxon>Bacteria</taxon>
        <taxon>Pseudomonadati</taxon>
        <taxon>Pseudomonadota</taxon>
        <taxon>Betaproteobacteria</taxon>
        <taxon>Burkholderiales</taxon>
        <taxon>Oxalobacteraceae</taxon>
        <taxon>Telluria group</taxon>
        <taxon>Massilia</taxon>
    </lineage>
</organism>
<evidence type="ECO:0000259" key="2">
    <source>
        <dbReference type="PROSITE" id="PS50206"/>
    </source>
</evidence>
<name>A0A1S2N9J5_9BURK</name>
<protein>
    <submittedName>
        <fullName evidence="3">Rhodanese-like domain protein</fullName>
    </submittedName>
</protein>
<dbReference type="InterPro" id="IPR051682">
    <property type="entry name" value="Mito_Persulfide_Diox"/>
</dbReference>
<dbReference type="CDD" id="cd00158">
    <property type="entry name" value="RHOD"/>
    <property type="match status" value="1"/>
</dbReference>
<dbReference type="InterPro" id="IPR001763">
    <property type="entry name" value="Rhodanese-like_dom"/>
</dbReference>
<reference evidence="3 4" key="1">
    <citation type="submission" date="2014-10" db="EMBL/GenBank/DDBJ databases">
        <authorList>
            <person name="Seo M.-J."/>
            <person name="Seok Y.J."/>
            <person name="Cha I.-T."/>
        </authorList>
    </citation>
    <scope>NUCLEOTIDE SEQUENCE [LARGE SCALE GENOMIC DNA]</scope>
    <source>
        <strain evidence="3 4">NEU</strain>
    </source>
</reference>
<feature type="domain" description="Rhodanese" evidence="2">
    <location>
        <begin position="367"/>
        <end position="455"/>
    </location>
</feature>
<dbReference type="CDD" id="cd07724">
    <property type="entry name" value="POD-like_MBL-fold"/>
    <property type="match status" value="1"/>
</dbReference>
<dbReference type="Gene3D" id="3.60.15.10">
    <property type="entry name" value="Ribonuclease Z/Hydroxyacylglutathione hydrolase-like"/>
    <property type="match status" value="1"/>
</dbReference>
<dbReference type="SMART" id="SM00849">
    <property type="entry name" value="Lactamase_B"/>
    <property type="match status" value="1"/>
</dbReference>
<gene>
    <name evidence="3" type="ORF">LO55_4061</name>
</gene>
<dbReference type="Pfam" id="PF00753">
    <property type="entry name" value="Lactamase_B"/>
    <property type="match status" value="1"/>
</dbReference>
<dbReference type="EMBL" id="JRYB01000001">
    <property type="protein sequence ID" value="OIJ41334.1"/>
    <property type="molecule type" value="Genomic_DNA"/>
</dbReference>
<dbReference type="PANTHER" id="PTHR43084:SF1">
    <property type="entry name" value="PERSULFIDE DIOXYGENASE ETHE1, MITOCHONDRIAL"/>
    <property type="match status" value="1"/>
</dbReference>
<dbReference type="GO" id="GO:0070813">
    <property type="term" value="P:hydrogen sulfide metabolic process"/>
    <property type="evidence" value="ECO:0007669"/>
    <property type="project" value="TreeGrafter"/>
</dbReference>
<comment type="caution">
    <text evidence="3">The sequence shown here is derived from an EMBL/GenBank/DDBJ whole genome shotgun (WGS) entry which is preliminary data.</text>
</comment>
<dbReference type="GO" id="GO:0046872">
    <property type="term" value="F:metal ion binding"/>
    <property type="evidence" value="ECO:0007669"/>
    <property type="project" value="UniProtKB-KW"/>
</dbReference>
<dbReference type="PANTHER" id="PTHR43084">
    <property type="entry name" value="PERSULFIDE DIOXYGENASE ETHE1"/>
    <property type="match status" value="1"/>
</dbReference>
<dbReference type="SMART" id="SM00450">
    <property type="entry name" value="RHOD"/>
    <property type="match status" value="2"/>
</dbReference>
<dbReference type="RefSeq" id="WP_071362839.1">
    <property type="nucleotide sequence ID" value="NZ_JRYB01000001.1"/>
</dbReference>
<sequence length="459" mass="49687">MFFQRVKTQGLGHNAYVLGCGNGLAVVVDPRRDVAEYLQLARDNDLSIAYCIETHRQEDFEFGSASLAELTGARILAGKHPLFGRVDVQVGDGEEFTVGTTRFVALATPGHTPESMSYAVYPADAGDQCWGVFTGDALFVGDTGRTDLSDPEKTAENAGLLYDSIHQKLAPLGDQAILLPAHGAGSACGGNISERDESTLGIERATNPVFMKTRAEFMAQKAGEHLPRPPYFSHMEVVNLEAGRPVPASPDDRVLLPKAFEERARGGIVIDTRSPDAFAGAHIQGSYNVWLEGLSTFGGWLADEQTPVFLIVEQPAKAPVAIAQLARIGIDRVEGVLVNGVEAWREAGLPIEALGTTSASEAALWNKDGDLTILDVRDDMEWKEKHIPGAYHTFVGHLEENLPAIPKDRRIVAHCSVGHRSGLAVSILRRNGYTNVYNMLGGITAWDKLGLPLNRNQVD</sequence>
<dbReference type="Pfam" id="PF00581">
    <property type="entry name" value="Rhodanese"/>
    <property type="match status" value="2"/>
</dbReference>
<dbReference type="SUPFAM" id="SSF56281">
    <property type="entry name" value="Metallo-hydrolase/oxidoreductase"/>
    <property type="match status" value="1"/>
</dbReference>